<dbReference type="PANTHER" id="PTHR11455:SF22">
    <property type="entry name" value="CRYPTOCHROME DASH"/>
    <property type="match status" value="1"/>
</dbReference>
<dbReference type="Pfam" id="PF00875">
    <property type="entry name" value="DNA_photolyase"/>
    <property type="match status" value="1"/>
</dbReference>
<dbReference type="SUPFAM" id="SSF48173">
    <property type="entry name" value="Cryptochrome/photolyase FAD-binding domain"/>
    <property type="match status" value="1"/>
</dbReference>
<evidence type="ECO:0000256" key="7">
    <source>
        <dbReference type="RuleBase" id="RU367151"/>
    </source>
</evidence>
<dbReference type="Gene3D" id="3.40.50.620">
    <property type="entry name" value="HUPs"/>
    <property type="match status" value="1"/>
</dbReference>
<evidence type="ECO:0000256" key="2">
    <source>
        <dbReference type="ARBA" id="ARBA00017881"/>
    </source>
</evidence>
<dbReference type="SUPFAM" id="SSF52425">
    <property type="entry name" value="Cryptochrome/photolyase, N-terminal domain"/>
    <property type="match status" value="1"/>
</dbReference>
<evidence type="ECO:0000259" key="8">
    <source>
        <dbReference type="PROSITE" id="PS51645"/>
    </source>
</evidence>
<dbReference type="OrthoDB" id="9772484at2"/>
<dbReference type="InterPro" id="IPR014729">
    <property type="entry name" value="Rossmann-like_a/b/a_fold"/>
</dbReference>
<feature type="domain" description="Photolyase/cryptochrome alpha/beta" evidence="8">
    <location>
        <begin position="2"/>
        <end position="136"/>
    </location>
</feature>
<evidence type="ECO:0000256" key="6">
    <source>
        <dbReference type="PIRSR" id="PIRSR602081-1"/>
    </source>
</evidence>
<gene>
    <name evidence="9" type="primary">cry</name>
    <name evidence="9" type="ORF">HPA02_01240</name>
</gene>
<dbReference type="GO" id="GO:0003913">
    <property type="term" value="F:DNA photolyase activity"/>
    <property type="evidence" value="ECO:0007669"/>
    <property type="project" value="InterPro"/>
</dbReference>
<comment type="similarity">
    <text evidence="1 7">Belongs to the DNA photolyase class-1 family.</text>
</comment>
<dbReference type="InterPro" id="IPR005101">
    <property type="entry name" value="Cryptochr/Photolyase_FAD-bd"/>
</dbReference>
<keyword evidence="3 6" id="KW-0285">Flavoprotein</keyword>
<feature type="binding site" evidence="6">
    <location>
        <begin position="247"/>
        <end position="251"/>
    </location>
    <ligand>
        <name>FAD</name>
        <dbReference type="ChEBI" id="CHEBI:57692"/>
    </ligand>
</feature>
<dbReference type="Gene3D" id="1.25.40.80">
    <property type="match status" value="1"/>
</dbReference>
<reference evidence="9 10" key="1">
    <citation type="submission" date="2019-07" db="EMBL/GenBank/DDBJ databases">
        <title>Whole genome shotgun sequence of Halomonas pacifica NBRC 102220.</title>
        <authorList>
            <person name="Hosoyama A."/>
            <person name="Uohara A."/>
            <person name="Ohji S."/>
            <person name="Ichikawa N."/>
        </authorList>
    </citation>
    <scope>NUCLEOTIDE SEQUENCE [LARGE SCALE GENOMIC DNA]</scope>
    <source>
        <strain evidence="9 10">NBRC 102220</strain>
    </source>
</reference>
<dbReference type="InterPro" id="IPR002081">
    <property type="entry name" value="Cryptochrome/DNA_photolyase_1"/>
</dbReference>
<name>A0A510X4D8_9GAMM</name>
<dbReference type="NCBIfam" id="TIGR02765">
    <property type="entry name" value="crypto_DASH"/>
    <property type="match status" value="1"/>
</dbReference>
<keyword evidence="5 7" id="KW-0157">Chromophore</keyword>
<organism evidence="9 10">
    <name type="scientific">Bisbaumannia pacifica</name>
    <dbReference type="NCBI Taxonomy" id="77098"/>
    <lineage>
        <taxon>Bacteria</taxon>
        <taxon>Pseudomonadati</taxon>
        <taxon>Pseudomonadota</taxon>
        <taxon>Gammaproteobacteria</taxon>
        <taxon>Oceanospirillales</taxon>
        <taxon>Halomonadaceae</taxon>
        <taxon>Bisbaumannia</taxon>
    </lineage>
</organism>
<dbReference type="InterPro" id="IPR036155">
    <property type="entry name" value="Crypto/Photolyase_N_sf"/>
</dbReference>
<dbReference type="PRINTS" id="PR00147">
    <property type="entry name" value="DNAPHOTLYASE"/>
</dbReference>
<dbReference type="InterPro" id="IPR014133">
    <property type="entry name" value="Cry_DASH"/>
</dbReference>
<feature type="binding site" evidence="6">
    <location>
        <begin position="287"/>
        <end position="295"/>
    </location>
    <ligand>
        <name>FAD</name>
        <dbReference type="ChEBI" id="CHEBI:57692"/>
    </ligand>
</feature>
<dbReference type="PROSITE" id="PS51645">
    <property type="entry name" value="PHR_CRY_ALPHA_BETA"/>
    <property type="match status" value="1"/>
</dbReference>
<comment type="cofactor">
    <cofactor evidence="7">
        <name>(6R)-5,10-methylene-5,6,7,8-tetrahydrofolate</name>
        <dbReference type="ChEBI" id="CHEBI:15636"/>
    </cofactor>
    <text evidence="7">Binds 1 5,10-methenyltetrahydrofolate (MTHF) per subunit.</text>
</comment>
<evidence type="ECO:0000256" key="3">
    <source>
        <dbReference type="ARBA" id="ARBA00022630"/>
    </source>
</evidence>
<protein>
    <recommendedName>
        <fullName evidence="2 7">Cryptochrome DASH</fullName>
    </recommendedName>
</protein>
<dbReference type="InterPro" id="IPR006050">
    <property type="entry name" value="DNA_photolyase_N"/>
</dbReference>
<comment type="caution">
    <text evidence="9">The sequence shown here is derived from an EMBL/GenBank/DDBJ whole genome shotgun (WGS) entry which is preliminary data.</text>
</comment>
<dbReference type="Gene3D" id="1.10.579.10">
    <property type="entry name" value="DNA Cyclobutane Dipyrimidine Photolyase, subunit A, domain 3"/>
    <property type="match status" value="1"/>
</dbReference>
<feature type="binding site" evidence="6">
    <location>
        <position position="234"/>
    </location>
    <ligand>
        <name>FAD</name>
        <dbReference type="ChEBI" id="CHEBI:57692"/>
    </ligand>
</feature>
<comment type="cofactor">
    <cofactor evidence="6 7">
        <name>FAD</name>
        <dbReference type="ChEBI" id="CHEBI:57692"/>
    </cofactor>
    <text evidence="6 7">Binds 1 FAD per subunit.</text>
</comment>
<dbReference type="GO" id="GO:0071949">
    <property type="term" value="F:FAD binding"/>
    <property type="evidence" value="ECO:0007669"/>
    <property type="project" value="TreeGrafter"/>
</dbReference>
<accession>A0A510X4D8</accession>
<proteinExistence type="inferred from homology"/>
<dbReference type="AlphaFoldDB" id="A0A510X4D8"/>
<evidence type="ECO:0000256" key="4">
    <source>
        <dbReference type="ARBA" id="ARBA00022827"/>
    </source>
</evidence>
<evidence type="ECO:0000256" key="5">
    <source>
        <dbReference type="ARBA" id="ARBA00022991"/>
    </source>
</evidence>
<dbReference type="GO" id="GO:0000719">
    <property type="term" value="P:photoreactive repair"/>
    <property type="evidence" value="ECO:0007669"/>
    <property type="project" value="TreeGrafter"/>
</dbReference>
<dbReference type="EMBL" id="BJUK01000001">
    <property type="protein sequence ID" value="GEK45841.1"/>
    <property type="molecule type" value="Genomic_DNA"/>
</dbReference>
<dbReference type="GO" id="GO:0003677">
    <property type="term" value="F:DNA binding"/>
    <property type="evidence" value="ECO:0007669"/>
    <property type="project" value="TreeGrafter"/>
</dbReference>
<evidence type="ECO:0000313" key="9">
    <source>
        <dbReference type="EMBL" id="GEK45841.1"/>
    </source>
</evidence>
<evidence type="ECO:0000313" key="10">
    <source>
        <dbReference type="Proteomes" id="UP000321275"/>
    </source>
</evidence>
<dbReference type="Pfam" id="PF03441">
    <property type="entry name" value="FAD_binding_7"/>
    <property type="match status" value="1"/>
</dbReference>
<dbReference type="Proteomes" id="UP000321275">
    <property type="component" value="Unassembled WGS sequence"/>
</dbReference>
<evidence type="ECO:0000256" key="1">
    <source>
        <dbReference type="ARBA" id="ARBA00005862"/>
    </source>
</evidence>
<feature type="binding site" evidence="6">
    <location>
        <begin position="377"/>
        <end position="379"/>
    </location>
    <ligand>
        <name>FAD</name>
        <dbReference type="ChEBI" id="CHEBI:57692"/>
    </ligand>
</feature>
<dbReference type="InterPro" id="IPR036134">
    <property type="entry name" value="Crypto/Photolyase_FAD-like_sf"/>
</dbReference>
<keyword evidence="4 6" id="KW-0274">FAD</keyword>
<keyword evidence="10" id="KW-1185">Reference proteome</keyword>
<comment type="function">
    <text evidence="7">May have a photoreceptor function.</text>
</comment>
<dbReference type="PANTHER" id="PTHR11455">
    <property type="entry name" value="CRYPTOCHROME"/>
    <property type="match status" value="1"/>
</dbReference>
<dbReference type="RefSeq" id="WP_146800817.1">
    <property type="nucleotide sequence ID" value="NZ_BJUK01000001.1"/>
</dbReference>
<sequence>MSTTLIWFTEDLRLGDNPLLSFESPPEALLCVYLLSPEQLVPPGEGLDWPRMGAPRRRFLWQSLIALRGELLKRGSDLLVRVGEPVATLAELVATHGVDEVRVRVPASQERGEQLARLAETLPGGVRLRPREGGTLLEEAALPFAPEALPASFSAFRRRVEAACRVEAPRPAAITLPPWPRDASRGLPPLVEVCGRAHRWRPDPRGGFEYHGGEAQGLARLAAVCREGGTIARYKQTRNGLLGADFSTRLSPWLALGCLSARQVHRAVRDWEAAYGANDSSYWVIFELWWRDYFFWAARQEGRGLFGPRRLPPPDAAFEAWRRGDTGLPFVDAAMRELAATGWLSNRARQNVASFLVKDLGVDWRLGAAWFEHALVDYDVASNWGNWRYVAGVGRDPRGDRYFNLLRQARHYDARGDYVAHWLPALAELPAGLGRHQPWRLAPEHFSPPRVVPEAWRHEMIDPQECRS</sequence>